<dbReference type="InterPro" id="IPR011990">
    <property type="entry name" value="TPR-like_helical_dom_sf"/>
</dbReference>
<accession>A0A1M6REY8</accession>
<evidence type="ECO:0000256" key="1">
    <source>
        <dbReference type="SAM" id="Phobius"/>
    </source>
</evidence>
<dbReference type="Proteomes" id="UP000184031">
    <property type="component" value="Unassembled WGS sequence"/>
</dbReference>
<evidence type="ECO:0000313" key="4">
    <source>
        <dbReference type="Proteomes" id="UP000184031"/>
    </source>
</evidence>
<reference evidence="3 4" key="1">
    <citation type="submission" date="2016-11" db="EMBL/GenBank/DDBJ databases">
        <authorList>
            <person name="Varghese N."/>
            <person name="Submissions S."/>
        </authorList>
    </citation>
    <scope>NUCLEOTIDE SEQUENCE [LARGE SCALE GENOMIC DNA]</scope>
    <source>
        <strain evidence="3 4">CGMCC 1.12174</strain>
        <strain evidence="2 5">DSM 26351</strain>
    </source>
</reference>
<comment type="caution">
    <text evidence="3">The sequence shown here is derived from an EMBL/GenBank/DDBJ whole genome shotgun (WGS) entry which is preliminary data.</text>
</comment>
<gene>
    <name evidence="2" type="ORF">SAMN04487891_10258</name>
    <name evidence="3" type="ORF">SAMN05216293_0734</name>
</gene>
<dbReference type="AlphaFoldDB" id="A0A1M6REY8"/>
<keyword evidence="5" id="KW-1185">Reference proteome</keyword>
<evidence type="ECO:0000313" key="3">
    <source>
        <dbReference type="EMBL" id="SHK30956.1"/>
    </source>
</evidence>
<keyword evidence="1" id="KW-1133">Transmembrane helix</keyword>
<keyword evidence="1" id="KW-0472">Membrane</keyword>
<evidence type="ECO:0000313" key="2">
    <source>
        <dbReference type="EMBL" id="SFB75146.1"/>
    </source>
</evidence>
<feature type="transmembrane region" description="Helical" evidence="1">
    <location>
        <begin position="74"/>
        <end position="92"/>
    </location>
</feature>
<name>A0A1M6REY8_9FLAO</name>
<evidence type="ECO:0000313" key="5">
    <source>
        <dbReference type="Proteomes" id="UP000198940"/>
    </source>
</evidence>
<dbReference type="OrthoDB" id="979271at2"/>
<protein>
    <submittedName>
        <fullName evidence="3">Tetratricopeptide repeat-containing protein</fullName>
    </submittedName>
</protein>
<proteinExistence type="predicted"/>
<organism evidence="3 4">
    <name type="scientific">Flagellimonas taeanensis</name>
    <dbReference type="NCBI Taxonomy" id="1005926"/>
    <lineage>
        <taxon>Bacteria</taxon>
        <taxon>Pseudomonadati</taxon>
        <taxon>Bacteroidota</taxon>
        <taxon>Flavobacteriia</taxon>
        <taxon>Flavobacteriales</taxon>
        <taxon>Flavobacteriaceae</taxon>
        <taxon>Flagellimonas</taxon>
    </lineage>
</organism>
<dbReference type="EMBL" id="FOKU01000002">
    <property type="protein sequence ID" value="SFB75146.1"/>
    <property type="molecule type" value="Genomic_DNA"/>
</dbReference>
<dbReference type="SUPFAM" id="SSF48452">
    <property type="entry name" value="TPR-like"/>
    <property type="match status" value="1"/>
</dbReference>
<dbReference type="RefSeq" id="WP_072877003.1">
    <property type="nucleotide sequence ID" value="NZ_FOKU01000002.1"/>
</dbReference>
<sequence>MDRQELIEKYLAGKLSGEEAVHFETLIQENLEFRDEVVFFESVKKAAKEHDQKLFKEKLQKFDVEKPVLKPKRYWTMAIAASVALLMGIYLYNISQPLDPDSLFSEYFEPAQNVSLPLVRDEGEDRLALALSAYEQKEYLNALKLFDELAPDKTPTWISYYKGNTLLALDRTDEAIKVLEQYVASRDSLALRSHWFLALAHLKKGNYEKAKEELSMLQGSNDSFKQEESKELMARISKSLPSP</sequence>
<dbReference type="EMBL" id="FRAT01000002">
    <property type="protein sequence ID" value="SHK30956.1"/>
    <property type="molecule type" value="Genomic_DNA"/>
</dbReference>
<dbReference type="STRING" id="1055723.SAMN05216293_0734"/>
<dbReference type="Gene3D" id="1.25.40.10">
    <property type="entry name" value="Tetratricopeptide repeat domain"/>
    <property type="match status" value="1"/>
</dbReference>
<dbReference type="Pfam" id="PF13432">
    <property type="entry name" value="TPR_16"/>
    <property type="match status" value="1"/>
</dbReference>
<keyword evidence="1" id="KW-0812">Transmembrane</keyword>
<dbReference type="Proteomes" id="UP000198940">
    <property type="component" value="Unassembled WGS sequence"/>
</dbReference>